<evidence type="ECO:0000313" key="2">
    <source>
        <dbReference type="Ensembl" id="ENSPMGP00000028932.1"/>
    </source>
</evidence>
<reference evidence="2" key="1">
    <citation type="submission" date="2025-08" db="UniProtKB">
        <authorList>
            <consortium name="Ensembl"/>
        </authorList>
    </citation>
    <scope>IDENTIFICATION</scope>
</reference>
<dbReference type="InterPro" id="IPR000195">
    <property type="entry name" value="Rab-GAP-TBC_dom"/>
</dbReference>
<proteinExistence type="predicted"/>
<dbReference type="PANTHER" id="PTHR47219">
    <property type="entry name" value="RAB GTPASE-ACTIVATING PROTEIN 1-LIKE"/>
    <property type="match status" value="1"/>
</dbReference>
<dbReference type="GO" id="GO:0005096">
    <property type="term" value="F:GTPase activator activity"/>
    <property type="evidence" value="ECO:0007669"/>
    <property type="project" value="TreeGrafter"/>
</dbReference>
<dbReference type="PROSITE" id="PS50086">
    <property type="entry name" value="TBC_RABGAP"/>
    <property type="match status" value="1"/>
</dbReference>
<dbReference type="Proteomes" id="UP000261520">
    <property type="component" value="Unplaced"/>
</dbReference>
<feature type="domain" description="Rab-GAP TBC" evidence="1">
    <location>
        <begin position="44"/>
        <end position="218"/>
    </location>
</feature>
<dbReference type="PANTHER" id="PTHR47219:SF6">
    <property type="entry name" value="RAB GTPASE-ACTIVATING PROTEIN 1"/>
    <property type="match status" value="1"/>
</dbReference>
<sequence>MYDLCVLQKRLHLKEEAWRLHFSEFGRGVCMYRTSRTRDLVLKGIPDSLRAELWLLFSGAQVQMEVHPGLYSDLLDQALDQDSLAKDEIERDLHRSMPEHKAFQNPTGISALRRVLTAYAQRNPAIGYCQAMNIVTSVLLLYCPEEQAFWLLVALCERLLPDYYNTRKVIQILPRVTPVAQSLGVLSSISLSWFLTLFLSALPFHSATVLIDAFFCDGITVIFQV</sequence>
<dbReference type="Ensembl" id="ENSPMGT00000030800.1">
    <property type="protein sequence ID" value="ENSPMGP00000028932.1"/>
    <property type="gene ID" value="ENSPMGG00000023284.1"/>
</dbReference>
<accession>A0A3B4BK89</accession>
<protein>
    <recommendedName>
        <fullName evidence="1">Rab-GAP TBC domain-containing protein</fullName>
    </recommendedName>
</protein>
<keyword evidence="3" id="KW-1185">Reference proteome</keyword>
<dbReference type="FunFam" id="1.10.8.270:FF:000002">
    <property type="entry name" value="TBC1 domain family member 9B"/>
    <property type="match status" value="1"/>
</dbReference>
<dbReference type="GO" id="GO:0031267">
    <property type="term" value="F:small GTPase binding"/>
    <property type="evidence" value="ECO:0007669"/>
    <property type="project" value="TreeGrafter"/>
</dbReference>
<dbReference type="Pfam" id="PF00566">
    <property type="entry name" value="RabGAP-TBC"/>
    <property type="match status" value="1"/>
</dbReference>
<evidence type="ECO:0000259" key="1">
    <source>
        <dbReference type="PROSITE" id="PS50086"/>
    </source>
</evidence>
<dbReference type="Gene3D" id="1.10.472.80">
    <property type="entry name" value="Ypt/Rab-GAP domain of gyp1p, domain 3"/>
    <property type="match status" value="1"/>
</dbReference>
<dbReference type="SMART" id="SM00164">
    <property type="entry name" value="TBC"/>
    <property type="match status" value="1"/>
</dbReference>
<evidence type="ECO:0000313" key="3">
    <source>
        <dbReference type="Proteomes" id="UP000261520"/>
    </source>
</evidence>
<organism evidence="2 3">
    <name type="scientific">Periophthalmus magnuspinnatus</name>
    <dbReference type="NCBI Taxonomy" id="409849"/>
    <lineage>
        <taxon>Eukaryota</taxon>
        <taxon>Metazoa</taxon>
        <taxon>Chordata</taxon>
        <taxon>Craniata</taxon>
        <taxon>Vertebrata</taxon>
        <taxon>Euteleostomi</taxon>
        <taxon>Actinopterygii</taxon>
        <taxon>Neopterygii</taxon>
        <taxon>Teleostei</taxon>
        <taxon>Neoteleostei</taxon>
        <taxon>Acanthomorphata</taxon>
        <taxon>Gobiaria</taxon>
        <taxon>Gobiiformes</taxon>
        <taxon>Gobioidei</taxon>
        <taxon>Gobiidae</taxon>
        <taxon>Oxudercinae</taxon>
        <taxon>Periophthalmus</taxon>
    </lineage>
</organism>
<dbReference type="Gene3D" id="1.10.10.750">
    <property type="entry name" value="Ypt/Rab-GAP domain of gyp1p, domain 1"/>
    <property type="match status" value="1"/>
</dbReference>
<dbReference type="AlphaFoldDB" id="A0A3B4BK89"/>
<name>A0A3B4BK89_9GOBI</name>
<dbReference type="InterPro" id="IPR050302">
    <property type="entry name" value="Rab_GAP_TBC_domain"/>
</dbReference>
<dbReference type="Gene3D" id="1.10.8.270">
    <property type="entry name" value="putative rabgap domain of human tbc1 domain family member 14 like domains"/>
    <property type="match status" value="1"/>
</dbReference>
<dbReference type="SUPFAM" id="SSF47923">
    <property type="entry name" value="Ypt/Rab-GAP domain of gyp1p"/>
    <property type="match status" value="2"/>
</dbReference>
<dbReference type="InterPro" id="IPR035969">
    <property type="entry name" value="Rab-GAP_TBC_sf"/>
</dbReference>
<reference evidence="2" key="2">
    <citation type="submission" date="2025-09" db="UniProtKB">
        <authorList>
            <consortium name="Ensembl"/>
        </authorList>
    </citation>
    <scope>IDENTIFICATION</scope>
</reference>